<proteinExistence type="predicted"/>
<keyword evidence="1" id="KW-0732">Signal</keyword>
<dbReference type="Proteomes" id="UP000494165">
    <property type="component" value="Unassembled WGS sequence"/>
</dbReference>
<sequence length="74" mass="8057">MLLRGFFLFTLFIIISLNWGTVDSFGCDDCPPPPPDDCFACPPRPNGCELCPVVNSTETAETSKTTKSISVTNK</sequence>
<evidence type="ECO:0008006" key="4">
    <source>
        <dbReference type="Google" id="ProtNLM"/>
    </source>
</evidence>
<gene>
    <name evidence="2" type="ORF">CLODIP_2_CD01162</name>
</gene>
<evidence type="ECO:0000256" key="1">
    <source>
        <dbReference type="SAM" id="SignalP"/>
    </source>
</evidence>
<accession>A0A8S1CAN3</accession>
<protein>
    <recommendedName>
        <fullName evidence="4">4Fe-4S ferredoxin-type domain-containing protein</fullName>
    </recommendedName>
</protein>
<dbReference type="EMBL" id="CADEPI010000031">
    <property type="protein sequence ID" value="CAB3367543.1"/>
    <property type="molecule type" value="Genomic_DNA"/>
</dbReference>
<keyword evidence="3" id="KW-1185">Reference proteome</keyword>
<dbReference type="AlphaFoldDB" id="A0A8S1CAN3"/>
<feature type="chain" id="PRO_5035763176" description="4Fe-4S ferredoxin-type domain-containing protein" evidence="1">
    <location>
        <begin position="25"/>
        <end position="74"/>
    </location>
</feature>
<feature type="signal peptide" evidence="1">
    <location>
        <begin position="1"/>
        <end position="24"/>
    </location>
</feature>
<name>A0A8S1CAN3_9INSE</name>
<reference evidence="2 3" key="1">
    <citation type="submission" date="2020-04" db="EMBL/GenBank/DDBJ databases">
        <authorList>
            <person name="Alioto T."/>
            <person name="Alioto T."/>
            <person name="Gomez Garrido J."/>
        </authorList>
    </citation>
    <scope>NUCLEOTIDE SEQUENCE [LARGE SCALE GENOMIC DNA]</scope>
</reference>
<evidence type="ECO:0000313" key="2">
    <source>
        <dbReference type="EMBL" id="CAB3367543.1"/>
    </source>
</evidence>
<organism evidence="2 3">
    <name type="scientific">Cloeon dipterum</name>
    <dbReference type="NCBI Taxonomy" id="197152"/>
    <lineage>
        <taxon>Eukaryota</taxon>
        <taxon>Metazoa</taxon>
        <taxon>Ecdysozoa</taxon>
        <taxon>Arthropoda</taxon>
        <taxon>Hexapoda</taxon>
        <taxon>Insecta</taxon>
        <taxon>Pterygota</taxon>
        <taxon>Palaeoptera</taxon>
        <taxon>Ephemeroptera</taxon>
        <taxon>Pisciforma</taxon>
        <taxon>Baetidae</taxon>
        <taxon>Cloeon</taxon>
    </lineage>
</organism>
<evidence type="ECO:0000313" key="3">
    <source>
        <dbReference type="Proteomes" id="UP000494165"/>
    </source>
</evidence>
<comment type="caution">
    <text evidence="2">The sequence shown here is derived from an EMBL/GenBank/DDBJ whole genome shotgun (WGS) entry which is preliminary data.</text>
</comment>